<organism evidence="2 3">
    <name type="scientific">Colwellia maritima</name>
    <dbReference type="NCBI Taxonomy" id="2912588"/>
    <lineage>
        <taxon>Bacteria</taxon>
        <taxon>Pseudomonadati</taxon>
        <taxon>Pseudomonadota</taxon>
        <taxon>Gammaproteobacteria</taxon>
        <taxon>Alteromonadales</taxon>
        <taxon>Colwelliaceae</taxon>
        <taxon>Colwellia</taxon>
    </lineage>
</organism>
<protein>
    <submittedName>
        <fullName evidence="2">Glucosaminidase domain-containing protein</fullName>
    </submittedName>
</protein>
<dbReference type="InterPro" id="IPR053195">
    <property type="entry name" value="Bax-like"/>
</dbReference>
<evidence type="ECO:0000259" key="1">
    <source>
        <dbReference type="Pfam" id="PF01832"/>
    </source>
</evidence>
<keyword evidence="3" id="KW-1185">Reference proteome</keyword>
<sequence length="286" mass="32558">MKNSILIKVGLFLFAIFLIAPFTFLKPAGIVQAIDPLPIEKVEKIKTNVTAATNPKKTVKRKLEKPLHNVNLPDFSAIENINAKKKLFFNFIKPVIVNQNKKLLTIRAKLNSWMEKVTLELPLNKQERSELTQLVKKYEVNRNASLLTKLNALLLRVDIIPLPLVLVQAANESAWGTSRFSRVGLNFFGIWCYEEGCGMVPGGRIIGEKHEVEAFSSLEEAVTRYFDNINTNNAYSVFRTIRAELRLQEQKLNPAVLATGLLPYSERGVDYVNEITNMLRHNQKYF</sequence>
<evidence type="ECO:0000313" key="3">
    <source>
        <dbReference type="Proteomes" id="UP001139646"/>
    </source>
</evidence>
<reference evidence="2" key="1">
    <citation type="submission" date="2022-01" db="EMBL/GenBank/DDBJ databases">
        <title>Colwellia maritima, isolated from seawater.</title>
        <authorList>
            <person name="Kristyanto S."/>
            <person name="Jung J."/>
            <person name="Jeon C.O."/>
        </authorList>
    </citation>
    <scope>NUCLEOTIDE SEQUENCE</scope>
    <source>
        <strain evidence="2">MSW7</strain>
    </source>
</reference>
<dbReference type="PANTHER" id="PTHR40572:SF1">
    <property type="entry name" value="PROTEIN BAX"/>
    <property type="match status" value="1"/>
</dbReference>
<dbReference type="RefSeq" id="WP_242286962.1">
    <property type="nucleotide sequence ID" value="NZ_JAKKSL010000002.1"/>
</dbReference>
<dbReference type="Pfam" id="PF01832">
    <property type="entry name" value="Glucosaminidase"/>
    <property type="match status" value="1"/>
</dbReference>
<feature type="domain" description="Mannosyl-glycoprotein endo-beta-N-acetylglucosamidase-like" evidence="1">
    <location>
        <begin position="156"/>
        <end position="283"/>
    </location>
</feature>
<gene>
    <name evidence="2" type="ORF">L3081_15460</name>
</gene>
<name>A0ABS9X415_9GAMM</name>
<comment type="caution">
    <text evidence="2">The sequence shown here is derived from an EMBL/GenBank/DDBJ whole genome shotgun (WGS) entry which is preliminary data.</text>
</comment>
<proteinExistence type="predicted"/>
<dbReference type="PANTHER" id="PTHR40572">
    <property type="entry name" value="PROTEIN BAX"/>
    <property type="match status" value="1"/>
</dbReference>
<dbReference type="Proteomes" id="UP001139646">
    <property type="component" value="Unassembled WGS sequence"/>
</dbReference>
<dbReference type="Gene3D" id="1.10.530.10">
    <property type="match status" value="1"/>
</dbReference>
<dbReference type="EMBL" id="JAKKSL010000002">
    <property type="protein sequence ID" value="MCI2284532.1"/>
    <property type="molecule type" value="Genomic_DNA"/>
</dbReference>
<dbReference type="InterPro" id="IPR002901">
    <property type="entry name" value="MGlyc_endo_b_GlcNAc-like_dom"/>
</dbReference>
<evidence type="ECO:0000313" key="2">
    <source>
        <dbReference type="EMBL" id="MCI2284532.1"/>
    </source>
</evidence>
<accession>A0ABS9X415</accession>